<feature type="transmembrane region" description="Helical" evidence="6">
    <location>
        <begin position="119"/>
        <end position="138"/>
    </location>
</feature>
<dbReference type="PANTHER" id="PTHR43568:SF1">
    <property type="entry name" value="P PROTEIN"/>
    <property type="match status" value="1"/>
</dbReference>
<feature type="transmembrane region" description="Helical" evidence="6">
    <location>
        <begin position="286"/>
        <end position="308"/>
    </location>
</feature>
<keyword evidence="9" id="KW-1185">Reference proteome</keyword>
<accession>A0A1H7KRR4</accession>
<dbReference type="InterPro" id="IPR051475">
    <property type="entry name" value="Diverse_Ion_Transporter"/>
</dbReference>
<evidence type="ECO:0000256" key="5">
    <source>
        <dbReference type="ARBA" id="ARBA00023136"/>
    </source>
</evidence>
<feature type="transmembrane region" description="Helical" evidence="6">
    <location>
        <begin position="315"/>
        <end position="335"/>
    </location>
</feature>
<name>A0A1H7KRR4_9FIRM</name>
<feature type="transmembrane region" description="Helical" evidence="6">
    <location>
        <begin position="158"/>
        <end position="182"/>
    </location>
</feature>
<dbReference type="PROSITE" id="PS51257">
    <property type="entry name" value="PROKAR_LIPOPROTEIN"/>
    <property type="match status" value="1"/>
</dbReference>
<evidence type="ECO:0000313" key="8">
    <source>
        <dbReference type="EMBL" id="SEK89462.1"/>
    </source>
</evidence>
<dbReference type="InterPro" id="IPR004680">
    <property type="entry name" value="Cit_transptr-like_dom"/>
</dbReference>
<keyword evidence="3 6" id="KW-0812">Transmembrane</keyword>
<dbReference type="Proteomes" id="UP000182321">
    <property type="component" value="Unassembled WGS sequence"/>
</dbReference>
<dbReference type="GO" id="GO:0016020">
    <property type="term" value="C:membrane"/>
    <property type="evidence" value="ECO:0007669"/>
    <property type="project" value="UniProtKB-SubCell"/>
</dbReference>
<gene>
    <name evidence="8" type="ORF">SAMN02910377_02134</name>
</gene>
<dbReference type="PANTHER" id="PTHR43568">
    <property type="entry name" value="P PROTEIN"/>
    <property type="match status" value="1"/>
</dbReference>
<keyword evidence="5 6" id="KW-0472">Membrane</keyword>
<feature type="transmembrane region" description="Helical" evidence="6">
    <location>
        <begin position="12"/>
        <end position="30"/>
    </location>
</feature>
<protein>
    <submittedName>
        <fullName evidence="8">Na+/H+ antiporter NhaD</fullName>
    </submittedName>
</protein>
<evidence type="ECO:0000256" key="3">
    <source>
        <dbReference type="ARBA" id="ARBA00022692"/>
    </source>
</evidence>
<dbReference type="EMBL" id="FNZX01000013">
    <property type="protein sequence ID" value="SEK89462.1"/>
    <property type="molecule type" value="Genomic_DNA"/>
</dbReference>
<dbReference type="Pfam" id="PF03600">
    <property type="entry name" value="CitMHS"/>
    <property type="match status" value="1"/>
</dbReference>
<keyword evidence="2" id="KW-0813">Transport</keyword>
<keyword evidence="4 6" id="KW-1133">Transmembrane helix</keyword>
<evidence type="ECO:0000313" key="9">
    <source>
        <dbReference type="Proteomes" id="UP000182321"/>
    </source>
</evidence>
<feature type="domain" description="Citrate transporter-like" evidence="7">
    <location>
        <begin position="16"/>
        <end position="304"/>
    </location>
</feature>
<feature type="transmembrane region" description="Helical" evidence="6">
    <location>
        <begin position="355"/>
        <end position="373"/>
    </location>
</feature>
<evidence type="ECO:0000256" key="6">
    <source>
        <dbReference type="SAM" id="Phobius"/>
    </source>
</evidence>
<evidence type="ECO:0000256" key="2">
    <source>
        <dbReference type="ARBA" id="ARBA00022448"/>
    </source>
</evidence>
<evidence type="ECO:0000256" key="4">
    <source>
        <dbReference type="ARBA" id="ARBA00022989"/>
    </source>
</evidence>
<feature type="transmembrane region" description="Helical" evidence="6">
    <location>
        <begin position="42"/>
        <end position="62"/>
    </location>
</feature>
<proteinExistence type="predicted"/>
<dbReference type="RefSeq" id="WP_242941806.1">
    <property type="nucleotide sequence ID" value="NZ_FNZX01000013.1"/>
</dbReference>
<comment type="subcellular location">
    <subcellularLocation>
        <location evidence="1">Membrane</location>
        <topology evidence="1">Multi-pass membrane protein</topology>
    </subcellularLocation>
</comment>
<organism evidence="8 9">
    <name type="scientific">Pseudobutyrivibrio ruminis</name>
    <dbReference type="NCBI Taxonomy" id="46206"/>
    <lineage>
        <taxon>Bacteria</taxon>
        <taxon>Bacillati</taxon>
        <taxon>Bacillota</taxon>
        <taxon>Clostridia</taxon>
        <taxon>Lachnospirales</taxon>
        <taxon>Lachnospiraceae</taxon>
        <taxon>Pseudobutyrivibrio</taxon>
    </lineage>
</organism>
<dbReference type="AlphaFoldDB" id="A0A1H7KRR4"/>
<dbReference type="GO" id="GO:0055085">
    <property type="term" value="P:transmembrane transport"/>
    <property type="evidence" value="ECO:0007669"/>
    <property type="project" value="InterPro"/>
</dbReference>
<reference evidence="9" key="1">
    <citation type="submission" date="2016-10" db="EMBL/GenBank/DDBJ databases">
        <authorList>
            <person name="Varghese N."/>
        </authorList>
    </citation>
    <scope>NUCLEOTIDE SEQUENCE [LARGE SCALE GENOMIC DNA]</scope>
    <source>
        <strain evidence="9">ACV-9</strain>
    </source>
</reference>
<feature type="transmembrane region" description="Helical" evidence="6">
    <location>
        <begin position="225"/>
        <end position="241"/>
    </location>
</feature>
<feature type="transmembrane region" description="Helical" evidence="6">
    <location>
        <begin position="253"/>
        <end position="274"/>
    </location>
</feature>
<sequence length="376" mass="42142">MEAIKHFIKNEIVLCVALVLAIVSCFFVHPSRDYFNYIDYRTLSILLSLMITMAGFQRLSVFRQIGEILVGKMNSIRGIVLILLGLCFFSSMFITNDVALLTFVPFSIITLSISNRKDLFIVVIVLETIAANLGSMLIPLGNPQNLYLYSLSNMNLLSFISIMLPYSVCALILLVLSTYLFVKDAPVSVSGDSKKVYNRTPYEKKLIGLYIFAFLASLLVVARIIPYYVSLIVVILLVVIFDRRVLRKPDYSLLFTFVFLFVFIGNIKNISIISTFLEALIKNNEVIVSVFLSQFISNVPAAILCSGFTNDIPKLIIGTNLGGLGTLIASMASLISFKQYSYIDGADSKKYIKVFSIFNIVFLIIMLIEYTIINLV</sequence>
<evidence type="ECO:0000259" key="7">
    <source>
        <dbReference type="Pfam" id="PF03600"/>
    </source>
</evidence>
<evidence type="ECO:0000256" key="1">
    <source>
        <dbReference type="ARBA" id="ARBA00004141"/>
    </source>
</evidence>